<evidence type="ECO:0000256" key="1">
    <source>
        <dbReference type="ARBA" id="ARBA00023235"/>
    </source>
</evidence>
<keyword evidence="4" id="KW-1185">Reference proteome</keyword>
<dbReference type="GO" id="GO:0009052">
    <property type="term" value="P:pentose-phosphate shunt, non-oxidative branch"/>
    <property type="evidence" value="ECO:0007669"/>
    <property type="project" value="UniProtKB-UniRule"/>
</dbReference>
<comment type="catalytic activity">
    <reaction evidence="2">
        <text>aldehydo-D-ribose 5-phosphate = D-ribulose 5-phosphate</text>
        <dbReference type="Rhea" id="RHEA:14657"/>
        <dbReference type="ChEBI" id="CHEBI:58121"/>
        <dbReference type="ChEBI" id="CHEBI:58273"/>
        <dbReference type="EC" id="5.3.1.6"/>
    </reaction>
</comment>
<dbReference type="NCBIfam" id="TIGR00021">
    <property type="entry name" value="rpiA"/>
    <property type="match status" value="1"/>
</dbReference>
<dbReference type="PANTHER" id="PTHR11934">
    <property type="entry name" value="RIBOSE-5-PHOSPHATE ISOMERASE"/>
    <property type="match status" value="1"/>
</dbReference>
<dbReference type="SUPFAM" id="SSF75445">
    <property type="entry name" value="D-ribose-5-phosphate isomerase (RpiA), lid domain"/>
    <property type="match status" value="1"/>
</dbReference>
<dbReference type="GO" id="GO:0005829">
    <property type="term" value="C:cytosol"/>
    <property type="evidence" value="ECO:0007669"/>
    <property type="project" value="TreeGrafter"/>
</dbReference>
<proteinExistence type="inferred from homology"/>
<dbReference type="RefSeq" id="WP_317996106.1">
    <property type="nucleotide sequence ID" value="NZ_AP025523.1"/>
</dbReference>
<dbReference type="InterPro" id="IPR004788">
    <property type="entry name" value="Ribose5P_isomerase_type_A"/>
</dbReference>
<gene>
    <name evidence="2 3" type="primary">rpiA</name>
    <name evidence="3" type="ORF">WPS_03140</name>
</gene>
<accession>A0AAN2C8J8</accession>
<dbReference type="GO" id="GO:0006014">
    <property type="term" value="P:D-ribose metabolic process"/>
    <property type="evidence" value="ECO:0007669"/>
    <property type="project" value="TreeGrafter"/>
</dbReference>
<comment type="subunit">
    <text evidence="2">Homodimer.</text>
</comment>
<evidence type="ECO:0000313" key="3">
    <source>
        <dbReference type="EMBL" id="BDE05038.1"/>
    </source>
</evidence>
<name>A0AAN2C8J8_UNVUL</name>
<dbReference type="HAMAP" id="MF_00170">
    <property type="entry name" value="Rib_5P_isom_A"/>
    <property type="match status" value="1"/>
</dbReference>
<feature type="binding site" evidence="2">
    <location>
        <begin position="30"/>
        <end position="33"/>
    </location>
    <ligand>
        <name>substrate</name>
    </ligand>
</feature>
<evidence type="ECO:0000313" key="4">
    <source>
        <dbReference type="Proteomes" id="UP001317532"/>
    </source>
</evidence>
<dbReference type="PANTHER" id="PTHR11934:SF0">
    <property type="entry name" value="RIBOSE-5-PHOSPHATE ISOMERASE"/>
    <property type="match status" value="1"/>
</dbReference>
<dbReference type="AlphaFoldDB" id="A0AAN2C8J8"/>
<dbReference type="KEGG" id="vab:WPS_03140"/>
<dbReference type="Gene3D" id="3.40.50.1360">
    <property type="match status" value="1"/>
</dbReference>
<evidence type="ECO:0000256" key="2">
    <source>
        <dbReference type="HAMAP-Rule" id="MF_00170"/>
    </source>
</evidence>
<dbReference type="CDD" id="cd01398">
    <property type="entry name" value="RPI_A"/>
    <property type="match status" value="1"/>
</dbReference>
<dbReference type="EC" id="5.3.1.6" evidence="2"/>
<dbReference type="SUPFAM" id="SSF100950">
    <property type="entry name" value="NagB/RpiA/CoA transferase-like"/>
    <property type="match status" value="1"/>
</dbReference>
<organism evidence="3 4">
    <name type="scientific">Vulcanimicrobium alpinum</name>
    <dbReference type="NCBI Taxonomy" id="3016050"/>
    <lineage>
        <taxon>Bacteria</taxon>
        <taxon>Bacillati</taxon>
        <taxon>Vulcanimicrobiota</taxon>
        <taxon>Vulcanimicrobiia</taxon>
        <taxon>Vulcanimicrobiales</taxon>
        <taxon>Vulcanimicrobiaceae</taxon>
        <taxon>Vulcanimicrobium</taxon>
    </lineage>
</organism>
<feature type="active site" description="Proton acceptor" evidence="2">
    <location>
        <position position="106"/>
    </location>
</feature>
<protein>
    <recommendedName>
        <fullName evidence="2">Ribose-5-phosphate isomerase A</fullName>
        <ecNumber evidence="2">5.3.1.6</ecNumber>
    </recommendedName>
    <alternativeName>
        <fullName evidence="2">Phosphoriboisomerase A</fullName>
        <shortName evidence="2">PRI</shortName>
    </alternativeName>
</protein>
<dbReference type="InterPro" id="IPR020672">
    <property type="entry name" value="Ribose5P_isomerase_typA_subgr"/>
</dbReference>
<feature type="binding site" evidence="2">
    <location>
        <position position="124"/>
    </location>
    <ligand>
        <name>substrate</name>
    </ligand>
</feature>
<feature type="binding site" evidence="2">
    <location>
        <begin position="84"/>
        <end position="87"/>
    </location>
    <ligand>
        <name>substrate</name>
    </ligand>
</feature>
<keyword evidence="1 2" id="KW-0413">Isomerase</keyword>
<comment type="function">
    <text evidence="2">Catalyzes the reversible conversion of ribose-5-phosphate to ribulose 5-phosphate.</text>
</comment>
<sequence length="230" mass="23900">MSAADDSKRAVGFAAVDRYVRSGMCVGLGTGTTAHWAIERAGERVAAGDALTAVATSHATEALCRERGIPLVPFAGREIDVAIDGADEVAGDWSLTKGGGGALFREKAVALAARTFVVIVTPEKLVKRLGAFRTPVEVVPFAVEYVERAIASAFGAQVVRRGGDPPFLTDNGNAILDCAFGAIGDPAALDGELRGIHGVVATGLFSNDLTDAVLVAEPDGVRELTRRSPR</sequence>
<dbReference type="Pfam" id="PF06026">
    <property type="entry name" value="Rib_5-P_isom_A"/>
    <property type="match status" value="1"/>
</dbReference>
<comment type="pathway">
    <text evidence="2">Carbohydrate degradation; pentose phosphate pathway; D-ribose 5-phosphate from D-ribulose 5-phosphate (non-oxidative stage): step 1/1.</text>
</comment>
<dbReference type="NCBIfam" id="NF001924">
    <property type="entry name" value="PRK00702.1"/>
    <property type="match status" value="1"/>
</dbReference>
<dbReference type="Gene3D" id="3.30.70.260">
    <property type="match status" value="1"/>
</dbReference>
<dbReference type="InterPro" id="IPR037171">
    <property type="entry name" value="NagB/RpiA_transferase-like"/>
</dbReference>
<dbReference type="Proteomes" id="UP001317532">
    <property type="component" value="Chromosome"/>
</dbReference>
<reference evidence="3 4" key="1">
    <citation type="journal article" date="2022" name="ISME Commun">
        <title>Vulcanimicrobium alpinus gen. nov. sp. nov., the first cultivated representative of the candidate phylum 'Eremiobacterota', is a metabolically versatile aerobic anoxygenic phototroph.</title>
        <authorList>
            <person name="Yabe S."/>
            <person name="Muto K."/>
            <person name="Abe K."/>
            <person name="Yokota A."/>
            <person name="Staudigel H."/>
            <person name="Tebo B.M."/>
        </authorList>
    </citation>
    <scope>NUCLEOTIDE SEQUENCE [LARGE SCALE GENOMIC DNA]</scope>
    <source>
        <strain evidence="3 4">WC8-2</strain>
    </source>
</reference>
<feature type="binding site" evidence="2">
    <location>
        <begin position="97"/>
        <end position="100"/>
    </location>
    <ligand>
        <name>substrate</name>
    </ligand>
</feature>
<dbReference type="GO" id="GO:0004751">
    <property type="term" value="F:ribose-5-phosphate isomerase activity"/>
    <property type="evidence" value="ECO:0007669"/>
    <property type="project" value="UniProtKB-UniRule"/>
</dbReference>
<comment type="similarity">
    <text evidence="2">Belongs to the ribose 5-phosphate isomerase family.</text>
</comment>
<dbReference type="EMBL" id="AP025523">
    <property type="protein sequence ID" value="BDE05038.1"/>
    <property type="molecule type" value="Genomic_DNA"/>
</dbReference>